<gene>
    <name evidence="3" type="ORF">A176_002393</name>
</gene>
<evidence type="ECO:0000313" key="4">
    <source>
        <dbReference type="Proteomes" id="UP000009026"/>
    </source>
</evidence>
<evidence type="ECO:0000259" key="2">
    <source>
        <dbReference type="Pfam" id="PF21070"/>
    </source>
</evidence>
<dbReference type="PATRIC" id="fig|1297742.4.peg.2416"/>
<protein>
    <recommendedName>
        <fullName evidence="2">Type VI secretion system component TssM1 helical domain-containing protein</fullName>
    </recommendedName>
</protein>
<dbReference type="AlphaFoldDB" id="A0A0H4WPP0"/>
<dbReference type="EMBL" id="CP012109">
    <property type="protein sequence ID" value="AKQ65481.1"/>
    <property type="molecule type" value="Genomic_DNA"/>
</dbReference>
<keyword evidence="4" id="KW-1185">Reference proteome</keyword>
<dbReference type="STRING" id="1297742.A176_002393"/>
<dbReference type="InterPro" id="IPR053156">
    <property type="entry name" value="T6SS_TssM-like"/>
</dbReference>
<organism evidence="3 4">
    <name type="scientific">Pseudomyxococcus hansupus</name>
    <dbReference type="NCBI Taxonomy" id="1297742"/>
    <lineage>
        <taxon>Bacteria</taxon>
        <taxon>Pseudomonadati</taxon>
        <taxon>Myxococcota</taxon>
        <taxon>Myxococcia</taxon>
        <taxon>Myxococcales</taxon>
        <taxon>Cystobacterineae</taxon>
        <taxon>Myxococcaceae</taxon>
        <taxon>Pseudomyxococcus</taxon>
    </lineage>
</organism>
<name>A0A0H4WPP0_9BACT</name>
<evidence type="ECO:0000256" key="1">
    <source>
        <dbReference type="SAM" id="Phobius"/>
    </source>
</evidence>
<evidence type="ECO:0000313" key="3">
    <source>
        <dbReference type="EMBL" id="AKQ65481.1"/>
    </source>
</evidence>
<dbReference type="eggNOG" id="COG3523">
    <property type="taxonomic scope" value="Bacteria"/>
</dbReference>
<accession>A0A0H4WPP0</accession>
<dbReference type="PANTHER" id="PTHR36153">
    <property type="entry name" value="INNER MEMBRANE PROTEIN-RELATED"/>
    <property type="match status" value="1"/>
</dbReference>
<proteinExistence type="predicted"/>
<feature type="transmembrane region" description="Helical" evidence="1">
    <location>
        <begin position="15"/>
        <end position="36"/>
    </location>
</feature>
<dbReference type="KEGG" id="mym:A176_002393"/>
<feature type="domain" description="Type VI secretion system component TssM1 helical" evidence="2">
    <location>
        <begin position="984"/>
        <end position="1080"/>
    </location>
</feature>
<dbReference type="Pfam" id="PF21070">
    <property type="entry name" value="IcmF_helical"/>
    <property type="match status" value="1"/>
</dbReference>
<keyword evidence="1" id="KW-0812">Transmembrane</keyword>
<dbReference type="PANTHER" id="PTHR36153:SF1">
    <property type="entry name" value="TYPE VI SECRETION SYSTEM COMPONENT TSSM1"/>
    <property type="match status" value="1"/>
</dbReference>
<dbReference type="RefSeq" id="WP_002639496.1">
    <property type="nucleotide sequence ID" value="NZ_CP012109.1"/>
</dbReference>
<keyword evidence="1" id="KW-0472">Membrane</keyword>
<keyword evidence="1" id="KW-1133">Transmembrane helix</keyword>
<dbReference type="Proteomes" id="UP000009026">
    <property type="component" value="Chromosome"/>
</dbReference>
<dbReference type="OrthoDB" id="5476391at2"/>
<sequence>MEHLRKLTSLIPAQYKSWVLIALVLVGVAVPLVLWLRARRQRARTTLDAPPPMSRNRLRNIRRSFLARLPLRHRAAVKDLPGALVMGPAGAGKSKLVELDVDWQRQARQFLPSYTEDSLLQIYLGPDTVVQELSAPLLEDDTPQARKALRRMWTDAFGPQQALAVLVLDARWLAETPPDEVRRTAQLLRGKLNLLAEVRRAPVETRVCLTHMDALEGFEDFARLLQEHRVPLSFELPRRGEEGHLASLLQSQEQYLALGLTSLPVDAFERLERFYSQGHRPFEALARFVTALLEGKTLAHAPRLSRVYLSSQAPTARAHGVLAVSTEAHDTEAVRQRYLRTHLQRAALIAMTCCLPIVATYSHFSWRLSQARDSVQRFEDTVQRMRDQGQEVSGSVVQDQVLAAGQSMDVMWRAMNWWPLLPYSFQADREALQLRLARGIREAHLRPALERCHKQPDLCRPEQAVYLLAALHASRDDALGQFVLSSLRHRPSWGFAKRAEAGPAPAADGLDSKRSWVTSLHLAESLVGDYIHISNKPWQAPATPEARWATWPFREELTLEGQLSRWQAHLKRLQELLHDQSLEPAKLERLDAELEALREERRQLQAWLDESALFSTLPRVLDLLNASEARVDTSRFKGLTSTLKTLEWMNTHREVLTAILRTEEEAYLGVKAVQKMTVAELLVRDGLWLQSTGNGPHAVTVLQGTFEFRPRDSSRQLLQALLRYHAKTGRMPFGGRGDEAGARDTQATTVAAARLEFDTRVRPLVDEFTQRLKNAELPLEEASQRQEHVRRKVDQFARGYRNRLFERVASYRFNAPYTSLLAEELSRLTQPSSDLVDMLRDVAQGATLTPLEGPYYESLRNAVAPFQPIVQVMRPDESGNYAALNPYRALLAQLSDELNAVSRAAAPAPAAGLPASDGSQGARLTELLTPLGRVALAMLLEEEGSYLRKVDAWLDQQGLIGELRQPFRQPFLAVRELGQKEIEQTLNRQWEDTWTRKLWPLLSRYPFNADATQEVEPGDLEVLRRKDGAFWDFVDRVLSPVSVERGSEWVLRGALREKLALPATLLPTLSRLSRLSGMLWDGEGRPRPLMLQVLPLPLPTAPTPGTFVTLGSLKCGRTAALAYNQSPAWQDFPLTWWDQQTSSLMLELRSPEQQAIQYATLEKSRSSWSCFRLLESSTRAGDQHRQWALRGRSAQSGQQSMEIRFGLKGEPWIPFREVPR</sequence>
<dbReference type="InterPro" id="IPR048677">
    <property type="entry name" value="TssM1_hel"/>
</dbReference>
<reference evidence="3 4" key="1">
    <citation type="journal article" date="2016" name="PLoS ONE">
        <title>Complete Genome Sequence and Comparative Genomics of a Novel Myxobacterium Myxococcus hansupus.</title>
        <authorList>
            <person name="Sharma G."/>
            <person name="Narwani T."/>
            <person name="Subramanian S."/>
        </authorList>
    </citation>
    <scope>NUCLEOTIDE SEQUENCE [LARGE SCALE GENOMIC DNA]</scope>
    <source>
        <strain evidence="4">mixupus</strain>
    </source>
</reference>